<dbReference type="KEGG" id="csg:Cylst_4921"/>
<evidence type="ECO:0000256" key="4">
    <source>
        <dbReference type="ARBA" id="ARBA00022553"/>
    </source>
</evidence>
<feature type="transmembrane region" description="Helical" evidence="14">
    <location>
        <begin position="474"/>
        <end position="496"/>
    </location>
</feature>
<dbReference type="InterPro" id="IPR036890">
    <property type="entry name" value="HATPase_C_sf"/>
</dbReference>
<evidence type="ECO:0000256" key="1">
    <source>
        <dbReference type="ARBA" id="ARBA00000085"/>
    </source>
</evidence>
<feature type="domain" description="PAS" evidence="16">
    <location>
        <begin position="545"/>
        <end position="592"/>
    </location>
</feature>
<evidence type="ECO:0000256" key="7">
    <source>
        <dbReference type="ARBA" id="ARBA00022741"/>
    </source>
</evidence>
<feature type="transmembrane region" description="Helical" evidence="14">
    <location>
        <begin position="28"/>
        <end position="47"/>
    </location>
</feature>
<dbReference type="PROSITE" id="PS50113">
    <property type="entry name" value="PAC"/>
    <property type="match status" value="1"/>
</dbReference>
<dbReference type="Gene3D" id="1.20.1740.10">
    <property type="entry name" value="Amino acid/polyamine transporter I"/>
    <property type="match status" value="1"/>
</dbReference>
<dbReference type="PATRIC" id="fig|56107.3.peg.5406"/>
<accession>K9X3B8</accession>
<evidence type="ECO:0000313" key="19">
    <source>
        <dbReference type="Proteomes" id="UP000010475"/>
    </source>
</evidence>
<comment type="subcellular location">
    <subcellularLocation>
        <location evidence="2">Membrane</location>
        <topology evidence="2">Multi-pass membrane protein</topology>
    </subcellularLocation>
</comment>
<dbReference type="CDD" id="cd00082">
    <property type="entry name" value="HisKA"/>
    <property type="match status" value="1"/>
</dbReference>
<dbReference type="EMBL" id="CP003642">
    <property type="protein sequence ID" value="AFZ26973.1"/>
    <property type="molecule type" value="Genomic_DNA"/>
</dbReference>
<evidence type="ECO:0000256" key="10">
    <source>
        <dbReference type="ARBA" id="ARBA00022989"/>
    </source>
</evidence>
<keyword evidence="10 14" id="KW-1133">Transmembrane helix</keyword>
<sequence>MNRNTSEHRQFSLGELPPQQPLRLERTLTALETGGFSLSGLLLWLGVAPSIHLALGPQAMLVWLPAAIVSMLLNLQVSRLGKHYPDTAGGTPNYTTKLLKDYPYLATYGAVGYLMGWVSVPPINAIILTNLIKTQLTSINIACPETLLKIGFTLIPFILAFSSIRASSILHLFFVLPAIGFLVVFCVQGMGWLAFSPASPGFFPSLETWQPTSLHFVDWAKWFFIAIYCTYAGESASSFVADSKRPGETLRFLKLTASLIPIVYLGGSWVLMRLNTGSHHGNDTFSNLLAAALPFWGESASVLVTFLIVCGAFLSSATAVSNCPRIFYQLAIDGYLSPVFAVLSRRGVLVPGLVFTLLLSLICLAWGDVSRIVMVAGTSYVVAMMAIHLGIWLRRQHPEALAPWWSLGIFLMEAVVLVVGGWAWGWQDWTVGMFLPIAIVFVDVAIRRISWAPFHRHWWIERDRTQAYNPKKDFVATQVVVLLLLVCAAVTVTWVVKGLLDDTLSSASKDLFVVLLIAIAFVSVAVACWTSLPQVAAIDEARQNAENLFITALDTVLDTILVVDQDGVINQANPAAEPLLGINNYNLLGQKLNNFLPGLPSNPAIWQNRSEQTLERRQSLRVIEATISQRRQKFNKQYIVILRDVTERKQAEAQLQQALRNQEELAVTATAQAQQLKIALKNLQTTQLQLIQTEKMSSLGQLVAGVAHEINNPVSFIYGNLSHVDQYTQDLLTLVNLYQQNYPQTNREIQDWIEDIQLNFLIDDLPKTLTSMKVGANRIREIVLTLRNFSRLDEADMKLVDIHQGIDSTLLILNHRLLKKPDSSSIQIIKKYGNLPVVECYVGQLNQVFMNIIGNAIDALQQQYQHRSQAEIQNKISAITISTQVENEQWVKISIKDHGPGMTEEVRARLFDPFFTTKPVGKGTGLGLSISYQIVVNKHGGKIKCVSSLGQGTEFVIEIPIQQNQPTKINMG</sequence>
<evidence type="ECO:0000259" key="15">
    <source>
        <dbReference type="PROSITE" id="PS50109"/>
    </source>
</evidence>
<evidence type="ECO:0000256" key="12">
    <source>
        <dbReference type="ARBA" id="ARBA00023136"/>
    </source>
</evidence>
<evidence type="ECO:0000256" key="13">
    <source>
        <dbReference type="SAM" id="Coils"/>
    </source>
</evidence>
<dbReference type="AlphaFoldDB" id="K9X3B8"/>
<feature type="domain" description="Histidine kinase" evidence="15">
    <location>
        <begin position="705"/>
        <end position="963"/>
    </location>
</feature>
<feature type="transmembrane region" description="Helical" evidence="14">
    <location>
        <begin position="373"/>
        <end position="392"/>
    </location>
</feature>
<evidence type="ECO:0000256" key="11">
    <source>
        <dbReference type="ARBA" id="ARBA00023012"/>
    </source>
</evidence>
<dbReference type="eggNOG" id="COG0531">
    <property type="taxonomic scope" value="Bacteria"/>
</dbReference>
<dbReference type="GO" id="GO:0005524">
    <property type="term" value="F:ATP binding"/>
    <property type="evidence" value="ECO:0007669"/>
    <property type="project" value="UniProtKB-KW"/>
</dbReference>
<reference evidence="18 19" key="1">
    <citation type="submission" date="2012-06" db="EMBL/GenBank/DDBJ databases">
        <title>Finished chromosome of genome of Cylindrospermum stagnale PCC 7417.</title>
        <authorList>
            <consortium name="US DOE Joint Genome Institute"/>
            <person name="Gugger M."/>
            <person name="Coursin T."/>
            <person name="Rippka R."/>
            <person name="Tandeau De Marsac N."/>
            <person name="Huntemann M."/>
            <person name="Wei C.-L."/>
            <person name="Han J."/>
            <person name="Detter J.C."/>
            <person name="Han C."/>
            <person name="Tapia R."/>
            <person name="Chen A."/>
            <person name="Kyrpides N."/>
            <person name="Mavromatis K."/>
            <person name="Markowitz V."/>
            <person name="Szeto E."/>
            <person name="Ivanova N."/>
            <person name="Pagani I."/>
            <person name="Pati A."/>
            <person name="Goodwin L."/>
            <person name="Nordberg H.P."/>
            <person name="Cantor M.N."/>
            <person name="Hua S.X."/>
            <person name="Woyke T."/>
            <person name="Kerfeld C.A."/>
        </authorList>
    </citation>
    <scope>NUCLEOTIDE SEQUENCE [LARGE SCALE GENOMIC DNA]</scope>
    <source>
        <strain evidence="18 19">PCC 7417</strain>
    </source>
</reference>
<dbReference type="RefSeq" id="WP_015210210.1">
    <property type="nucleotide sequence ID" value="NC_019757.1"/>
</dbReference>
<dbReference type="GO" id="GO:0055085">
    <property type="term" value="P:transmembrane transport"/>
    <property type="evidence" value="ECO:0007669"/>
    <property type="project" value="InterPro"/>
</dbReference>
<comment type="catalytic activity">
    <reaction evidence="1">
        <text>ATP + protein L-histidine = ADP + protein N-phospho-L-histidine.</text>
        <dbReference type="EC" id="2.7.13.3"/>
    </reaction>
</comment>
<evidence type="ECO:0000256" key="3">
    <source>
        <dbReference type="ARBA" id="ARBA00012438"/>
    </source>
</evidence>
<dbReference type="eggNOG" id="COG4191">
    <property type="taxonomic scope" value="Bacteria"/>
</dbReference>
<dbReference type="PROSITE" id="PS50112">
    <property type="entry name" value="PAS"/>
    <property type="match status" value="1"/>
</dbReference>
<dbReference type="PANTHER" id="PTHR43065:SF50">
    <property type="entry name" value="HISTIDINE KINASE"/>
    <property type="match status" value="1"/>
</dbReference>
<dbReference type="STRING" id="56107.Cylst_4921"/>
<dbReference type="Pfam" id="PF02518">
    <property type="entry name" value="HATPase_c"/>
    <property type="match status" value="1"/>
</dbReference>
<feature type="transmembrane region" description="Helical" evidence="14">
    <location>
        <begin position="404"/>
        <end position="423"/>
    </location>
</feature>
<dbReference type="CDD" id="cd00130">
    <property type="entry name" value="PAS"/>
    <property type="match status" value="1"/>
</dbReference>
<gene>
    <name evidence="18" type="ORF">Cylst_4921</name>
</gene>
<feature type="transmembrane region" description="Helical" evidence="14">
    <location>
        <begin position="53"/>
        <end position="75"/>
    </location>
</feature>
<feature type="domain" description="PAC" evidence="17">
    <location>
        <begin position="607"/>
        <end position="657"/>
    </location>
</feature>
<dbReference type="Pfam" id="PF00989">
    <property type="entry name" value="PAS"/>
    <property type="match status" value="1"/>
</dbReference>
<dbReference type="InterPro" id="IPR003594">
    <property type="entry name" value="HATPase_dom"/>
</dbReference>
<keyword evidence="8" id="KW-0418">Kinase</keyword>
<evidence type="ECO:0000256" key="5">
    <source>
        <dbReference type="ARBA" id="ARBA00022679"/>
    </source>
</evidence>
<keyword evidence="7" id="KW-0547">Nucleotide-binding</keyword>
<keyword evidence="13" id="KW-0175">Coiled coil</keyword>
<feature type="transmembrane region" description="Helical" evidence="14">
    <location>
        <begin position="429"/>
        <end position="446"/>
    </location>
</feature>
<keyword evidence="9" id="KW-0067">ATP-binding</keyword>
<evidence type="ECO:0000313" key="18">
    <source>
        <dbReference type="EMBL" id="AFZ26973.1"/>
    </source>
</evidence>
<dbReference type="PANTHER" id="PTHR43065">
    <property type="entry name" value="SENSOR HISTIDINE KINASE"/>
    <property type="match status" value="1"/>
</dbReference>
<dbReference type="InterPro" id="IPR004358">
    <property type="entry name" value="Sig_transdc_His_kin-like_C"/>
</dbReference>
<dbReference type="Pfam" id="PF00324">
    <property type="entry name" value="AA_permease"/>
    <property type="match status" value="1"/>
</dbReference>
<keyword evidence="12 14" id="KW-0472">Membrane</keyword>
<dbReference type="Gene3D" id="1.10.287.130">
    <property type="match status" value="1"/>
</dbReference>
<dbReference type="InterPro" id="IPR003661">
    <property type="entry name" value="HisK_dim/P_dom"/>
</dbReference>
<feature type="transmembrane region" description="Helical" evidence="14">
    <location>
        <begin position="252"/>
        <end position="272"/>
    </location>
</feature>
<protein>
    <recommendedName>
        <fullName evidence="3">histidine kinase</fullName>
        <ecNumber evidence="3">2.7.13.3</ecNumber>
    </recommendedName>
</protein>
<evidence type="ECO:0000259" key="16">
    <source>
        <dbReference type="PROSITE" id="PS50112"/>
    </source>
</evidence>
<dbReference type="EC" id="2.7.13.3" evidence="3"/>
<keyword evidence="4" id="KW-0597">Phosphoprotein</keyword>
<dbReference type="Gene3D" id="3.30.450.20">
    <property type="entry name" value="PAS domain"/>
    <property type="match status" value="1"/>
</dbReference>
<dbReference type="HOGENOM" id="CLU_311876_0_0_3"/>
<dbReference type="InterPro" id="IPR013767">
    <property type="entry name" value="PAS_fold"/>
</dbReference>
<feature type="transmembrane region" description="Helical" evidence="14">
    <location>
        <begin position="348"/>
        <end position="367"/>
    </location>
</feature>
<dbReference type="InterPro" id="IPR000700">
    <property type="entry name" value="PAS-assoc_C"/>
</dbReference>
<evidence type="ECO:0000256" key="8">
    <source>
        <dbReference type="ARBA" id="ARBA00022777"/>
    </source>
</evidence>
<evidence type="ECO:0000259" key="17">
    <source>
        <dbReference type="PROSITE" id="PS50113"/>
    </source>
</evidence>
<feature type="coiled-coil region" evidence="13">
    <location>
        <begin position="648"/>
        <end position="686"/>
    </location>
</feature>
<feature type="transmembrane region" description="Helical" evidence="14">
    <location>
        <begin position="302"/>
        <end position="327"/>
    </location>
</feature>
<evidence type="ECO:0000256" key="2">
    <source>
        <dbReference type="ARBA" id="ARBA00004141"/>
    </source>
</evidence>
<dbReference type="SMART" id="SM00091">
    <property type="entry name" value="PAS"/>
    <property type="match status" value="1"/>
</dbReference>
<dbReference type="OrthoDB" id="9773246at2"/>
<feature type="transmembrane region" description="Helical" evidence="14">
    <location>
        <begin position="219"/>
        <end position="240"/>
    </location>
</feature>
<keyword evidence="19" id="KW-1185">Reference proteome</keyword>
<dbReference type="Gene3D" id="3.30.565.10">
    <property type="entry name" value="Histidine kinase-like ATPase, C-terminal domain"/>
    <property type="match status" value="1"/>
</dbReference>
<organism evidence="18 19">
    <name type="scientific">Cylindrospermum stagnale PCC 7417</name>
    <dbReference type="NCBI Taxonomy" id="56107"/>
    <lineage>
        <taxon>Bacteria</taxon>
        <taxon>Bacillati</taxon>
        <taxon>Cyanobacteriota</taxon>
        <taxon>Cyanophyceae</taxon>
        <taxon>Nostocales</taxon>
        <taxon>Nostocaceae</taxon>
        <taxon>Cylindrospermum</taxon>
    </lineage>
</organism>
<evidence type="ECO:0000256" key="9">
    <source>
        <dbReference type="ARBA" id="ARBA00022840"/>
    </source>
</evidence>
<dbReference type="SMART" id="SM00387">
    <property type="entry name" value="HATPase_c"/>
    <property type="match status" value="1"/>
</dbReference>
<feature type="transmembrane region" description="Helical" evidence="14">
    <location>
        <begin position="511"/>
        <end position="532"/>
    </location>
</feature>
<keyword evidence="11" id="KW-0902">Two-component regulatory system</keyword>
<dbReference type="SUPFAM" id="SSF55874">
    <property type="entry name" value="ATPase domain of HSP90 chaperone/DNA topoisomerase II/histidine kinase"/>
    <property type="match status" value="1"/>
</dbReference>
<dbReference type="InterPro" id="IPR005467">
    <property type="entry name" value="His_kinase_dom"/>
</dbReference>
<dbReference type="NCBIfam" id="TIGR00229">
    <property type="entry name" value="sensory_box"/>
    <property type="match status" value="1"/>
</dbReference>
<dbReference type="SUPFAM" id="SSF47384">
    <property type="entry name" value="Homodimeric domain of signal transducing histidine kinase"/>
    <property type="match status" value="1"/>
</dbReference>
<dbReference type="PROSITE" id="PS50109">
    <property type="entry name" value="HIS_KIN"/>
    <property type="match status" value="1"/>
</dbReference>
<dbReference type="InterPro" id="IPR036097">
    <property type="entry name" value="HisK_dim/P_sf"/>
</dbReference>
<feature type="transmembrane region" description="Helical" evidence="14">
    <location>
        <begin position="147"/>
        <end position="164"/>
    </location>
</feature>
<keyword evidence="5" id="KW-0808">Transferase</keyword>
<name>K9X3B8_9NOST</name>
<feature type="transmembrane region" description="Helical" evidence="14">
    <location>
        <begin position="105"/>
        <end position="127"/>
    </location>
</feature>
<dbReference type="InterPro" id="IPR000014">
    <property type="entry name" value="PAS"/>
</dbReference>
<feature type="transmembrane region" description="Helical" evidence="14">
    <location>
        <begin position="171"/>
        <end position="195"/>
    </location>
</feature>
<dbReference type="GO" id="GO:0006355">
    <property type="term" value="P:regulation of DNA-templated transcription"/>
    <property type="evidence" value="ECO:0007669"/>
    <property type="project" value="InterPro"/>
</dbReference>
<dbReference type="InterPro" id="IPR035965">
    <property type="entry name" value="PAS-like_dom_sf"/>
</dbReference>
<evidence type="ECO:0000256" key="6">
    <source>
        <dbReference type="ARBA" id="ARBA00022692"/>
    </source>
</evidence>
<dbReference type="InterPro" id="IPR004841">
    <property type="entry name" value="AA-permease/SLC12A_dom"/>
</dbReference>
<dbReference type="PRINTS" id="PR00344">
    <property type="entry name" value="BCTRLSENSOR"/>
</dbReference>
<proteinExistence type="predicted"/>
<dbReference type="SUPFAM" id="SSF55785">
    <property type="entry name" value="PYP-like sensor domain (PAS domain)"/>
    <property type="match status" value="1"/>
</dbReference>
<dbReference type="GO" id="GO:0016020">
    <property type="term" value="C:membrane"/>
    <property type="evidence" value="ECO:0007669"/>
    <property type="project" value="UniProtKB-SubCell"/>
</dbReference>
<dbReference type="Proteomes" id="UP000010475">
    <property type="component" value="Chromosome"/>
</dbReference>
<dbReference type="GO" id="GO:0000155">
    <property type="term" value="F:phosphorelay sensor kinase activity"/>
    <property type="evidence" value="ECO:0007669"/>
    <property type="project" value="InterPro"/>
</dbReference>
<keyword evidence="6 14" id="KW-0812">Transmembrane</keyword>
<evidence type="ECO:0000256" key="14">
    <source>
        <dbReference type="SAM" id="Phobius"/>
    </source>
</evidence>